<dbReference type="PANTHER" id="PTHR22642:SF2">
    <property type="entry name" value="PROTEIN LONG AFTER FAR-RED 3"/>
    <property type="match status" value="1"/>
</dbReference>
<evidence type="ECO:0000313" key="3">
    <source>
        <dbReference type="Proteomes" id="UP000198802"/>
    </source>
</evidence>
<dbReference type="InterPro" id="IPR032466">
    <property type="entry name" value="Metal_Hydrolase"/>
</dbReference>
<proteinExistence type="predicted"/>
<dbReference type="SUPFAM" id="SSF51338">
    <property type="entry name" value="Composite domain of metallo-dependent hydrolases"/>
    <property type="match status" value="1"/>
</dbReference>
<dbReference type="Gene3D" id="2.30.40.10">
    <property type="entry name" value="Urease, subunit C, domain 1"/>
    <property type="match status" value="1"/>
</dbReference>
<reference evidence="3" key="1">
    <citation type="submission" date="2015-11" db="EMBL/GenBank/DDBJ databases">
        <authorList>
            <person name="Varghese N."/>
        </authorList>
    </citation>
    <scope>NUCLEOTIDE SEQUENCE [LARGE SCALE GENOMIC DNA]</scope>
    <source>
        <strain evidence="3">DSM 45899</strain>
    </source>
</reference>
<dbReference type="EMBL" id="FAOZ01000007">
    <property type="protein sequence ID" value="CUU56380.1"/>
    <property type="molecule type" value="Genomic_DNA"/>
</dbReference>
<dbReference type="InterPro" id="IPR011059">
    <property type="entry name" value="Metal-dep_hydrolase_composite"/>
</dbReference>
<dbReference type="PANTHER" id="PTHR22642">
    <property type="entry name" value="IMIDAZOLONEPROPIONASE"/>
    <property type="match status" value="1"/>
</dbReference>
<gene>
    <name evidence="2" type="ORF">Ga0074812_107264</name>
</gene>
<dbReference type="InterPro" id="IPR013108">
    <property type="entry name" value="Amidohydro_3"/>
</dbReference>
<name>A0A0S4QNK5_9ACTN</name>
<dbReference type="Pfam" id="PF07969">
    <property type="entry name" value="Amidohydro_3"/>
    <property type="match status" value="1"/>
</dbReference>
<dbReference type="Gene3D" id="3.10.310.70">
    <property type="match status" value="1"/>
</dbReference>
<accession>A0A0S4QNK5</accession>
<dbReference type="AlphaFoldDB" id="A0A0S4QNK5"/>
<dbReference type="GO" id="GO:0016810">
    <property type="term" value="F:hydrolase activity, acting on carbon-nitrogen (but not peptide) bonds"/>
    <property type="evidence" value="ECO:0007669"/>
    <property type="project" value="InterPro"/>
</dbReference>
<dbReference type="Proteomes" id="UP000198802">
    <property type="component" value="Unassembled WGS sequence"/>
</dbReference>
<feature type="domain" description="Amidohydrolase 3" evidence="1">
    <location>
        <begin position="46"/>
        <end position="512"/>
    </location>
</feature>
<sequence length="515" mass="54072">MLYRHAHLLAPHSHAHTQRTALLVDDATITWIGTADEHPPGTVDTTIDLHGATITPAFVDAHIHTTATGLALDGVDLTDAPTLTDALDQLTRAARRRPGRPLLGTGWDETRWPQQRPPTATEIARAAGPVDVYLARADGHTAVISPTLAHRSGADQAPGWLGDGLCRDEAHHRARTTAYHDLPRTTRLDAARRVRTHAAALGIAALHEMAGPEVSSADDLADLLTLARDETGPAIHGYWAGDLPTALTLTAEPGLGPVGYGGDLFVDGSLGSHTAALRSPYHDQPAHSGQRHRDADDIRDIVRDATHAGLQTGFHAIGDAALDLVLAGLHAAADQLGTATIAAAGHRVEHAELAHPDQIHTMARLGLVASVQPAFDARYGGPDGLYTTRLGATRAALMNPFAAFTAAGVTLALSSDSPVTPLDPWGAVHAATHHHIATSRISPAAAFSAATRGGWQAARADTDGSGQLTTGAPATFAVWDLKPPPPGTDPLAWAAHTRPTCLRTVLRGQIIHDQL</sequence>
<evidence type="ECO:0000313" key="2">
    <source>
        <dbReference type="EMBL" id="CUU56380.1"/>
    </source>
</evidence>
<dbReference type="SUPFAM" id="SSF51556">
    <property type="entry name" value="Metallo-dependent hydrolases"/>
    <property type="match status" value="1"/>
</dbReference>
<organism evidence="2 3">
    <name type="scientific">Parafrankia irregularis</name>
    <dbReference type="NCBI Taxonomy" id="795642"/>
    <lineage>
        <taxon>Bacteria</taxon>
        <taxon>Bacillati</taxon>
        <taxon>Actinomycetota</taxon>
        <taxon>Actinomycetes</taxon>
        <taxon>Frankiales</taxon>
        <taxon>Frankiaceae</taxon>
        <taxon>Parafrankia</taxon>
    </lineage>
</organism>
<evidence type="ECO:0000259" key="1">
    <source>
        <dbReference type="Pfam" id="PF07969"/>
    </source>
</evidence>
<dbReference type="Gene3D" id="3.20.20.140">
    <property type="entry name" value="Metal-dependent hydrolases"/>
    <property type="match status" value="1"/>
</dbReference>
<protein>
    <recommendedName>
        <fullName evidence="1">Amidohydrolase 3 domain-containing protein</fullName>
    </recommendedName>
</protein>
<keyword evidence="3" id="KW-1185">Reference proteome</keyword>